<accession>A0A067TAK3</accession>
<dbReference type="Proteomes" id="UP000027222">
    <property type="component" value="Unassembled WGS sequence"/>
</dbReference>
<reference evidence="2" key="1">
    <citation type="journal article" date="2014" name="Proc. Natl. Acad. Sci. U.S.A.">
        <title>Extensive sampling of basidiomycete genomes demonstrates inadequacy of the white-rot/brown-rot paradigm for wood decay fungi.</title>
        <authorList>
            <person name="Riley R."/>
            <person name="Salamov A.A."/>
            <person name="Brown D.W."/>
            <person name="Nagy L.G."/>
            <person name="Floudas D."/>
            <person name="Held B.W."/>
            <person name="Levasseur A."/>
            <person name="Lombard V."/>
            <person name="Morin E."/>
            <person name="Otillar R."/>
            <person name="Lindquist E.A."/>
            <person name="Sun H."/>
            <person name="LaButti K.M."/>
            <person name="Schmutz J."/>
            <person name="Jabbour D."/>
            <person name="Luo H."/>
            <person name="Baker S.E."/>
            <person name="Pisabarro A.G."/>
            <person name="Walton J.D."/>
            <person name="Blanchette R.A."/>
            <person name="Henrissat B."/>
            <person name="Martin F."/>
            <person name="Cullen D."/>
            <person name="Hibbett D.S."/>
            <person name="Grigoriev I.V."/>
        </authorList>
    </citation>
    <scope>NUCLEOTIDE SEQUENCE [LARGE SCALE GENOMIC DNA]</scope>
    <source>
        <strain evidence="2">CBS 339.88</strain>
    </source>
</reference>
<dbReference type="AlphaFoldDB" id="A0A067TAK3"/>
<protein>
    <recommendedName>
        <fullName evidence="3">Protein kinase domain-containing protein</fullName>
    </recommendedName>
</protein>
<evidence type="ECO:0008006" key="3">
    <source>
        <dbReference type="Google" id="ProtNLM"/>
    </source>
</evidence>
<proteinExistence type="predicted"/>
<dbReference type="HOGENOM" id="CLU_1777600_0_0_1"/>
<gene>
    <name evidence="1" type="ORF">GALMADRAFT_1187340</name>
</gene>
<evidence type="ECO:0000313" key="2">
    <source>
        <dbReference type="Proteomes" id="UP000027222"/>
    </source>
</evidence>
<dbReference type="EMBL" id="KL142372">
    <property type="protein sequence ID" value="KDR80250.1"/>
    <property type="molecule type" value="Genomic_DNA"/>
</dbReference>
<dbReference type="Gene3D" id="3.30.200.20">
    <property type="entry name" value="Phosphorylase Kinase, domain 1"/>
    <property type="match status" value="1"/>
</dbReference>
<sequence>MVGVVRLMMTRRVVRVVRMVRYSLVRWWSKHLCRCCELPTVKRSGRVRTLILPNLFQQSVTCMSRLWMSIHRQHGVLRSIPMGSAPSPDPDFFYARPGLKLKDRYEVLRKLGSGVCSSTWLISDSKADILRHIDMGENILQPRSFR</sequence>
<keyword evidence="2" id="KW-1185">Reference proteome</keyword>
<name>A0A067TAK3_GALM3</name>
<organism evidence="1 2">
    <name type="scientific">Galerina marginata (strain CBS 339.88)</name>
    <dbReference type="NCBI Taxonomy" id="685588"/>
    <lineage>
        <taxon>Eukaryota</taxon>
        <taxon>Fungi</taxon>
        <taxon>Dikarya</taxon>
        <taxon>Basidiomycota</taxon>
        <taxon>Agaricomycotina</taxon>
        <taxon>Agaricomycetes</taxon>
        <taxon>Agaricomycetidae</taxon>
        <taxon>Agaricales</taxon>
        <taxon>Agaricineae</taxon>
        <taxon>Strophariaceae</taxon>
        <taxon>Galerina</taxon>
    </lineage>
</organism>
<evidence type="ECO:0000313" key="1">
    <source>
        <dbReference type="EMBL" id="KDR80250.1"/>
    </source>
</evidence>